<gene>
    <name evidence="7" type="ORF">MED92_04799</name>
</gene>
<evidence type="ECO:0000313" key="7">
    <source>
        <dbReference type="EMBL" id="EAR61144.1"/>
    </source>
</evidence>
<evidence type="ECO:0000256" key="4">
    <source>
        <dbReference type="PIRNR" id="PIRNR016821"/>
    </source>
</evidence>
<dbReference type="AlphaFoldDB" id="A0A7U8C778"/>
<dbReference type="RefSeq" id="WP_007021426.1">
    <property type="nucleotide sequence ID" value="NZ_CH724126.1"/>
</dbReference>
<dbReference type="Gene3D" id="3.10.290.10">
    <property type="entry name" value="RNA-binding S4 domain"/>
    <property type="match status" value="1"/>
</dbReference>
<proteinExistence type="inferred from homology"/>
<dbReference type="Pfam" id="PF01479">
    <property type="entry name" value="S4"/>
    <property type="match status" value="1"/>
</dbReference>
<evidence type="ECO:0000313" key="8">
    <source>
        <dbReference type="Proteomes" id="UP000002171"/>
    </source>
</evidence>
<keyword evidence="3 4" id="KW-0238">DNA-binding</keyword>
<dbReference type="SMART" id="SM00363">
    <property type="entry name" value="S4"/>
    <property type="match status" value="1"/>
</dbReference>
<evidence type="ECO:0000256" key="3">
    <source>
        <dbReference type="ARBA" id="ARBA00023125"/>
    </source>
</evidence>
<dbReference type="Proteomes" id="UP000002171">
    <property type="component" value="Unassembled WGS sequence"/>
</dbReference>
<name>A0A7U8C778_NEPCE</name>
<dbReference type="InterPro" id="IPR036986">
    <property type="entry name" value="S4_RNA-bd_sf"/>
</dbReference>
<dbReference type="CDD" id="cd00165">
    <property type="entry name" value="S4"/>
    <property type="match status" value="1"/>
</dbReference>
<keyword evidence="7" id="KW-0346">Stress response</keyword>
<evidence type="ECO:0000256" key="1">
    <source>
        <dbReference type="ARBA" id="ARBA00008396"/>
    </source>
</evidence>
<evidence type="ECO:0000259" key="6">
    <source>
        <dbReference type="SMART" id="SM00363"/>
    </source>
</evidence>
<dbReference type="PROSITE" id="PS50889">
    <property type="entry name" value="S4"/>
    <property type="match status" value="1"/>
</dbReference>
<dbReference type="GO" id="GO:0043023">
    <property type="term" value="F:ribosomal large subunit binding"/>
    <property type="evidence" value="ECO:0007669"/>
    <property type="project" value="InterPro"/>
</dbReference>
<dbReference type="GO" id="GO:0003727">
    <property type="term" value="F:single-stranded RNA binding"/>
    <property type="evidence" value="ECO:0007669"/>
    <property type="project" value="InterPro"/>
</dbReference>
<keyword evidence="8" id="KW-1185">Reference proteome</keyword>
<organism evidence="7 8">
    <name type="scientific">Neptuniibacter caesariensis</name>
    <dbReference type="NCBI Taxonomy" id="207954"/>
    <lineage>
        <taxon>Bacteria</taxon>
        <taxon>Pseudomonadati</taxon>
        <taxon>Pseudomonadota</taxon>
        <taxon>Gammaproteobacteria</taxon>
        <taxon>Oceanospirillales</taxon>
        <taxon>Oceanospirillaceae</taxon>
        <taxon>Neptuniibacter</taxon>
    </lineage>
</organism>
<dbReference type="GO" id="GO:0003677">
    <property type="term" value="F:DNA binding"/>
    <property type="evidence" value="ECO:0007669"/>
    <property type="project" value="UniProtKB-KW"/>
</dbReference>
<keyword evidence="2 4" id="KW-0694">RNA-binding</keyword>
<dbReference type="OrthoDB" id="9797176at2"/>
<feature type="compositionally biased region" description="Basic and acidic residues" evidence="5">
    <location>
        <begin position="124"/>
        <end position="133"/>
    </location>
</feature>
<accession>A0A7U8C778</accession>
<comment type="caution">
    <text evidence="7">The sequence shown here is derived from an EMBL/GenBank/DDBJ whole genome shotgun (WGS) entry which is preliminary data.</text>
</comment>
<dbReference type="InterPro" id="IPR002942">
    <property type="entry name" value="S4_RNA-bd"/>
</dbReference>
<evidence type="ECO:0000256" key="2">
    <source>
        <dbReference type="ARBA" id="ARBA00022884"/>
    </source>
</evidence>
<dbReference type="NCBIfam" id="NF007673">
    <property type="entry name" value="PRK10348.1"/>
    <property type="match status" value="1"/>
</dbReference>
<sequence>MTHSEEKVRLDKWLWAARFYKTRAIAKQMIEGGKVHYNGQRTKCSRHVEVGAVLEIRQGFDEKEIVVVMLSDQRRGAPEAMKLYQETEASIKKREEHAAQRKAMGSGLNPRNRPNKKERRQIKSFKDGERSIFDKGGSF</sequence>
<feature type="compositionally biased region" description="Basic residues" evidence="5">
    <location>
        <begin position="113"/>
        <end position="123"/>
    </location>
</feature>
<dbReference type="PIRSF" id="PIRSF016821">
    <property type="entry name" value="HSP15"/>
    <property type="match status" value="1"/>
</dbReference>
<feature type="region of interest" description="Disordered" evidence="5">
    <location>
        <begin position="93"/>
        <end position="139"/>
    </location>
</feature>
<protein>
    <recommendedName>
        <fullName evidence="4">Heat shock protein 15</fullName>
    </recommendedName>
</protein>
<comment type="similarity">
    <text evidence="1 4">Belongs to the HSP15 family.</text>
</comment>
<dbReference type="EMBL" id="AAOW01000010">
    <property type="protein sequence ID" value="EAR61144.1"/>
    <property type="molecule type" value="Genomic_DNA"/>
</dbReference>
<dbReference type="InterPro" id="IPR025708">
    <property type="entry name" value="HSP15"/>
</dbReference>
<reference evidence="7 8" key="1">
    <citation type="submission" date="2006-02" db="EMBL/GenBank/DDBJ databases">
        <authorList>
            <person name="Pinhassi J."/>
            <person name="Pedros-Alio C."/>
            <person name="Ferriera S."/>
            <person name="Johnson J."/>
            <person name="Kravitz S."/>
            <person name="Halpern A."/>
            <person name="Remington K."/>
            <person name="Beeson K."/>
            <person name="Tran B."/>
            <person name="Rogers Y.-H."/>
            <person name="Friedman R."/>
            <person name="Venter J.C."/>
        </authorList>
    </citation>
    <scope>NUCLEOTIDE SEQUENCE [LARGE SCALE GENOMIC DNA]</scope>
    <source>
        <strain evidence="7 8">MED92</strain>
    </source>
</reference>
<dbReference type="SUPFAM" id="SSF55174">
    <property type="entry name" value="Alpha-L RNA-binding motif"/>
    <property type="match status" value="1"/>
</dbReference>
<dbReference type="GO" id="GO:0034605">
    <property type="term" value="P:cellular response to heat"/>
    <property type="evidence" value="ECO:0007669"/>
    <property type="project" value="InterPro"/>
</dbReference>
<feature type="domain" description="RNA-binding S4" evidence="6">
    <location>
        <begin position="8"/>
        <end position="74"/>
    </location>
</feature>
<evidence type="ECO:0000256" key="5">
    <source>
        <dbReference type="SAM" id="MobiDB-lite"/>
    </source>
</evidence>